<dbReference type="GO" id="GO:0016477">
    <property type="term" value="P:cell migration"/>
    <property type="evidence" value="ECO:0007669"/>
    <property type="project" value="TreeGrafter"/>
</dbReference>
<dbReference type="GO" id="GO:0009986">
    <property type="term" value="C:cell surface"/>
    <property type="evidence" value="ECO:0007669"/>
    <property type="project" value="TreeGrafter"/>
</dbReference>
<keyword evidence="4 9" id="KW-0654">Proteoglycan</keyword>
<evidence type="ECO:0000256" key="6">
    <source>
        <dbReference type="ARBA" id="ARBA00023136"/>
    </source>
</evidence>
<reference evidence="14" key="2">
    <citation type="submission" date="2018-11" db="EMBL/GenBank/DDBJ databases">
        <title>Trombidioid mite genomics.</title>
        <authorList>
            <person name="Dong X."/>
        </authorList>
    </citation>
    <scope>NUCLEOTIDE SEQUENCE</scope>
    <source>
        <strain evidence="14">UoL-WK</strain>
    </source>
</reference>
<organism evidence="14 15">
    <name type="scientific">Dinothrombium tinctorium</name>
    <dbReference type="NCBI Taxonomy" id="1965070"/>
    <lineage>
        <taxon>Eukaryota</taxon>
        <taxon>Metazoa</taxon>
        <taxon>Ecdysozoa</taxon>
        <taxon>Arthropoda</taxon>
        <taxon>Chelicerata</taxon>
        <taxon>Arachnida</taxon>
        <taxon>Acari</taxon>
        <taxon>Acariformes</taxon>
        <taxon>Trombidiformes</taxon>
        <taxon>Prostigmata</taxon>
        <taxon>Anystina</taxon>
        <taxon>Parasitengona</taxon>
        <taxon>Trombidioidea</taxon>
        <taxon>Trombidiidae</taxon>
        <taxon>Dinothrombium</taxon>
    </lineage>
</organism>
<dbReference type="InterPro" id="IPR001050">
    <property type="entry name" value="Syndecan"/>
</dbReference>
<keyword evidence="6 11" id="KW-0472">Membrane</keyword>
<dbReference type="EMBL" id="NCKU01004707">
    <property type="protein sequence ID" value="RWS05549.1"/>
    <property type="molecule type" value="Genomic_DNA"/>
</dbReference>
<dbReference type="STRING" id="1965070.A0A3S3PPA3"/>
<evidence type="ECO:0000256" key="11">
    <source>
        <dbReference type="SAM" id="Phobius"/>
    </source>
</evidence>
<accession>A0A3S3PPA3</accession>
<feature type="region of interest" description="Disordered" evidence="10">
    <location>
        <begin position="29"/>
        <end position="71"/>
    </location>
</feature>
<evidence type="ECO:0000256" key="10">
    <source>
        <dbReference type="SAM" id="MobiDB-lite"/>
    </source>
</evidence>
<keyword evidence="15" id="KW-1185">Reference proteome</keyword>
<feature type="domain" description="Neurexin/syndecan/glycophorin C" evidence="12">
    <location>
        <begin position="129"/>
        <end position="147"/>
    </location>
</feature>
<feature type="transmembrane region" description="Helical" evidence="11">
    <location>
        <begin position="105"/>
        <end position="130"/>
    </location>
</feature>
<evidence type="ECO:0000256" key="3">
    <source>
        <dbReference type="ARBA" id="ARBA00022692"/>
    </source>
</evidence>
<sequence>MQFKYRAKDKSKELANELDENKIVDEYSNFIPESTESSTKLSSSPAPKNRESSMTDSNEKDEPNGISILGRKQEAKPLSFFAQPGILAGETYNQMLKQHVLICHLMLIAVIGGAVVGLLCAILLVMFIVYRMRKKDEGSYALDEPKMTPAANPYTKANSREFYA</sequence>
<protein>
    <recommendedName>
        <fullName evidence="9">Syndecan</fullName>
    </recommendedName>
</protein>
<dbReference type="Proteomes" id="UP000285301">
    <property type="component" value="Unassembled WGS sequence"/>
</dbReference>
<feature type="compositionally biased region" description="Low complexity" evidence="10">
    <location>
        <begin position="33"/>
        <end position="44"/>
    </location>
</feature>
<evidence type="ECO:0000256" key="8">
    <source>
        <dbReference type="ARBA" id="ARBA00023207"/>
    </source>
</evidence>
<proteinExistence type="inferred from homology"/>
<keyword evidence="7 9" id="KW-0325">Glycoprotein</keyword>
<evidence type="ECO:0000259" key="12">
    <source>
        <dbReference type="SMART" id="SM00294"/>
    </source>
</evidence>
<evidence type="ECO:0000256" key="7">
    <source>
        <dbReference type="ARBA" id="ARBA00023180"/>
    </source>
</evidence>
<keyword evidence="8 9" id="KW-0357">Heparan sulfate</keyword>
<evidence type="ECO:0000256" key="5">
    <source>
        <dbReference type="ARBA" id="ARBA00022989"/>
    </source>
</evidence>
<dbReference type="PROSITE" id="PS00964">
    <property type="entry name" value="SYNDECAN"/>
    <property type="match status" value="1"/>
</dbReference>
<dbReference type="PANTHER" id="PTHR10915:SF1">
    <property type="entry name" value="SYNDECAN"/>
    <property type="match status" value="1"/>
</dbReference>
<evidence type="ECO:0000256" key="4">
    <source>
        <dbReference type="ARBA" id="ARBA00022974"/>
    </source>
</evidence>
<dbReference type="PANTHER" id="PTHR10915">
    <property type="entry name" value="SYNDECAN"/>
    <property type="match status" value="1"/>
</dbReference>
<dbReference type="InterPro" id="IPR003585">
    <property type="entry name" value="Neurexin-like"/>
</dbReference>
<dbReference type="OrthoDB" id="10044468at2759"/>
<gene>
    <name evidence="13" type="ORF">B4U79_01451</name>
    <name evidence="14" type="ORF">B4U79_12224</name>
</gene>
<dbReference type="InterPro" id="IPR030479">
    <property type="entry name" value="Syndecan_CS"/>
</dbReference>
<evidence type="ECO:0000313" key="15">
    <source>
        <dbReference type="Proteomes" id="UP000285301"/>
    </source>
</evidence>
<feature type="compositionally biased region" description="Basic and acidic residues" evidence="10">
    <location>
        <begin position="48"/>
        <end position="63"/>
    </location>
</feature>
<comment type="similarity">
    <text evidence="2 9">Belongs to the syndecan proteoglycan family.</text>
</comment>
<dbReference type="SMART" id="SM00294">
    <property type="entry name" value="4.1m"/>
    <property type="match status" value="1"/>
</dbReference>
<reference evidence="14 15" key="1">
    <citation type="journal article" date="2018" name="Gigascience">
        <title>Genomes of trombidid mites reveal novel predicted allergens and laterally-transferred genes associated with secondary metabolism.</title>
        <authorList>
            <person name="Dong X."/>
            <person name="Chaisiri K."/>
            <person name="Xia D."/>
            <person name="Armstrong S.D."/>
            <person name="Fang Y."/>
            <person name="Donnelly M.J."/>
            <person name="Kadowaki T."/>
            <person name="McGarry J.W."/>
            <person name="Darby A.C."/>
            <person name="Makepeace B.L."/>
        </authorList>
    </citation>
    <scope>NUCLEOTIDE SEQUENCE [LARGE SCALE GENOMIC DNA]</scope>
    <source>
        <strain evidence="14">UoL-WK</strain>
    </source>
</reference>
<dbReference type="AlphaFoldDB" id="A0A3S3PPA3"/>
<keyword evidence="3 9" id="KW-0812">Transmembrane</keyword>
<comment type="subcellular location">
    <subcellularLocation>
        <location evidence="1 9">Membrane</location>
        <topology evidence="1 9">Single-pass type I membrane protein</topology>
    </subcellularLocation>
</comment>
<evidence type="ECO:0000256" key="2">
    <source>
        <dbReference type="ARBA" id="ARBA00005343"/>
    </source>
</evidence>
<evidence type="ECO:0000256" key="1">
    <source>
        <dbReference type="ARBA" id="ARBA00004479"/>
    </source>
</evidence>
<keyword evidence="5 11" id="KW-1133">Transmembrane helix</keyword>
<evidence type="ECO:0000313" key="14">
    <source>
        <dbReference type="EMBL" id="RWS05549.1"/>
    </source>
</evidence>
<dbReference type="EMBL" id="NCKU01005054">
    <property type="protein sequence ID" value="RWS05066.1"/>
    <property type="molecule type" value="Genomic_DNA"/>
</dbReference>
<comment type="caution">
    <text evidence="14">The sequence shown here is derived from an EMBL/GenBank/DDBJ whole genome shotgun (WGS) entry which is preliminary data.</text>
</comment>
<dbReference type="InterPro" id="IPR027789">
    <property type="entry name" value="Syndecan/Neurexin_dom"/>
</dbReference>
<evidence type="ECO:0000256" key="9">
    <source>
        <dbReference type="RuleBase" id="RU000649"/>
    </source>
</evidence>
<name>A0A3S3PPA3_9ACAR</name>
<dbReference type="GO" id="GO:0016020">
    <property type="term" value="C:membrane"/>
    <property type="evidence" value="ECO:0007669"/>
    <property type="project" value="UniProtKB-SubCell"/>
</dbReference>
<comment type="function">
    <text evidence="9">Cell surface proteoglycan.</text>
</comment>
<evidence type="ECO:0000313" key="13">
    <source>
        <dbReference type="EMBL" id="RWS05066.1"/>
    </source>
</evidence>
<dbReference type="Pfam" id="PF01034">
    <property type="entry name" value="Syndecan"/>
    <property type="match status" value="1"/>
</dbReference>